<reference evidence="5" key="2">
    <citation type="submission" date="2022-01" db="EMBL/GenBank/DDBJ databases">
        <authorList>
            <person name="Yamashiro T."/>
            <person name="Shiraishi A."/>
            <person name="Satake H."/>
            <person name="Nakayama K."/>
        </authorList>
    </citation>
    <scope>NUCLEOTIDE SEQUENCE</scope>
</reference>
<evidence type="ECO:0000256" key="2">
    <source>
        <dbReference type="ARBA" id="ARBA00022801"/>
    </source>
</evidence>
<dbReference type="PANTHER" id="PTHR42648:SF21">
    <property type="entry name" value="CYSTEINE-RICH RLK (RECEPTOR-LIKE PROTEIN KINASE) 8"/>
    <property type="match status" value="1"/>
</dbReference>
<protein>
    <submittedName>
        <fullName evidence="5">Retrovirus-related pol polyprotein from transposon TNT 1-94</fullName>
    </submittedName>
</protein>
<organism evidence="5 6">
    <name type="scientific">Tanacetum coccineum</name>
    <dbReference type="NCBI Taxonomy" id="301880"/>
    <lineage>
        <taxon>Eukaryota</taxon>
        <taxon>Viridiplantae</taxon>
        <taxon>Streptophyta</taxon>
        <taxon>Embryophyta</taxon>
        <taxon>Tracheophyta</taxon>
        <taxon>Spermatophyta</taxon>
        <taxon>Magnoliopsida</taxon>
        <taxon>eudicotyledons</taxon>
        <taxon>Gunneridae</taxon>
        <taxon>Pentapetalae</taxon>
        <taxon>asterids</taxon>
        <taxon>campanulids</taxon>
        <taxon>Asterales</taxon>
        <taxon>Asteraceae</taxon>
        <taxon>Asteroideae</taxon>
        <taxon>Anthemideae</taxon>
        <taxon>Anthemidinae</taxon>
        <taxon>Tanacetum</taxon>
    </lineage>
</organism>
<evidence type="ECO:0000256" key="1">
    <source>
        <dbReference type="ARBA" id="ARBA00022723"/>
    </source>
</evidence>
<gene>
    <name evidence="5" type="ORF">Tco_0975311</name>
</gene>
<feature type="domain" description="Reverse transcriptase Ty1/copia-type" evidence="4">
    <location>
        <begin position="344"/>
        <end position="405"/>
    </location>
</feature>
<keyword evidence="1" id="KW-0479">Metal-binding</keyword>
<feature type="region of interest" description="Disordered" evidence="3">
    <location>
        <begin position="952"/>
        <end position="981"/>
    </location>
</feature>
<reference evidence="5" key="1">
    <citation type="journal article" date="2022" name="Int. J. Mol. Sci.">
        <title>Draft Genome of Tanacetum Coccineum: Genomic Comparison of Closely Related Tanacetum-Family Plants.</title>
        <authorList>
            <person name="Yamashiro T."/>
            <person name="Shiraishi A."/>
            <person name="Nakayama K."/>
            <person name="Satake H."/>
        </authorList>
    </citation>
    <scope>NUCLEOTIDE SEQUENCE</scope>
</reference>
<keyword evidence="6" id="KW-1185">Reference proteome</keyword>
<evidence type="ECO:0000313" key="6">
    <source>
        <dbReference type="Proteomes" id="UP001151760"/>
    </source>
</evidence>
<evidence type="ECO:0000256" key="3">
    <source>
        <dbReference type="SAM" id="MobiDB-lite"/>
    </source>
</evidence>
<feature type="compositionally biased region" description="Polar residues" evidence="3">
    <location>
        <begin position="800"/>
        <end position="809"/>
    </location>
</feature>
<sequence>MGTVRSGNDHFAGITGYGDYVQGNLTIYHVYYVEGLGHNLFSVGQLCDKDLEVAFRSNTCYVRNLEGDDSLTASRDSNLYTISISEMEASSLVCLISRATSTKSWSWHSCEQGKSKKASLLPKLVPSIESKLELLHMDLCRPMRVASINGKKYIRVIVDDYSRILSDELIRSADNSAANTLDNDHTSSSSSIVVDQDDAPQMISSLEELVVIDPNSLVLNEVADEFVQEDVADFDGNMFHNAPQTPEFDVVESSSTYQDPSNMHQFHQQHRSIDSLTKNHPLEQVIGDPSKLVMTRKRLQTDAEVCMYALTVSTIELKNIKEAMLDHSWIESMQDELNQFKRLDVWELVEYPVGRNIIKVKWIWKNKTYAENTGIWNKSRLVAKGYGQEEGIDFEESLALVIRLEAPNGFVDPDFPNHVYRLKKSLYGLKQAPQAWYDKLSSLLIEHHFTKGIVDPALFTRRHGDDIFQSQYTMDILKKHGMKKCDTVSTPMATTKLDANLQDADHAGCNDDCKSTSGGIQFLGDMLVSWSSKKQDCTAMSSAEAETEYQLADLFTKALPKESHALTATADVPAMYLQQFWWTVSKVPDTEDTIKFMLDTQQFTYTVDMFRDTLHLPVETLENLFFAPTNINTIETFMNIVGYQGVVYKLFHVVLNQTHVDYAALLWWYFMNNVFQKKESIQYPCFIKLIIADPMKKFPNIPKRLEEDYHSIKDDVPLVSVYTTRNVLVRGMLIPDALLTAKIRETDDFKGYEMVFMKVAVLMNQPQLVISTQGMNRNTPRAPRTPTVFASPQETKKSKQTTGESSSRIITIKRKKQSTPSIPPPGDNRERDAIAKATLLSLTLYKNALLVEAQENIAKVQEKLDEEEIDKLVDGDDDDESSASAFADSVLNDDGDDTGSKLEPESYKEHPEHVSNDDEQKNDEAIEKEKEVVEIANAKKHNEVVMEKEVVDMSGSQEIRKEQKQTPTLSPIRSPRNDLSSDKTISKELADTIKEVIQHCDKIAPKLTVTKMNEMLKKEMARLVKLAVNKDREVSPIDISGMNTTLNLYPKTKSSTATTSFADLQQQLYLSMQTKPQDQAADLEIWELLKAKFEKP</sequence>
<dbReference type="EMBL" id="BQNB010016214">
    <property type="protein sequence ID" value="GJT49154.1"/>
    <property type="molecule type" value="Genomic_DNA"/>
</dbReference>
<feature type="region of interest" description="Disordered" evidence="3">
    <location>
        <begin position="773"/>
        <end position="830"/>
    </location>
</feature>
<evidence type="ECO:0000259" key="4">
    <source>
        <dbReference type="Pfam" id="PF07727"/>
    </source>
</evidence>
<evidence type="ECO:0000313" key="5">
    <source>
        <dbReference type="EMBL" id="GJT49154.1"/>
    </source>
</evidence>
<keyword evidence="2" id="KW-0378">Hydrolase</keyword>
<dbReference type="InterPro" id="IPR039537">
    <property type="entry name" value="Retrotran_Ty1/copia-like"/>
</dbReference>
<accession>A0ABQ5EE15</accession>
<proteinExistence type="predicted"/>
<dbReference type="CDD" id="cd09272">
    <property type="entry name" value="RNase_HI_RT_Ty1"/>
    <property type="match status" value="1"/>
</dbReference>
<comment type="caution">
    <text evidence="5">The sequence shown here is derived from an EMBL/GenBank/DDBJ whole genome shotgun (WGS) entry which is preliminary data.</text>
</comment>
<name>A0ABQ5EE15_9ASTR</name>
<feature type="compositionally biased region" description="Basic and acidic residues" evidence="3">
    <location>
        <begin position="898"/>
        <end position="922"/>
    </location>
</feature>
<feature type="region of interest" description="Disordered" evidence="3">
    <location>
        <begin position="873"/>
        <end position="922"/>
    </location>
</feature>
<dbReference type="PANTHER" id="PTHR42648">
    <property type="entry name" value="TRANSPOSASE, PUTATIVE-RELATED"/>
    <property type="match status" value="1"/>
</dbReference>
<dbReference type="Pfam" id="PF07727">
    <property type="entry name" value="RVT_2"/>
    <property type="match status" value="2"/>
</dbReference>
<feature type="domain" description="Reverse transcriptase Ty1/copia-type" evidence="4">
    <location>
        <begin position="406"/>
        <end position="466"/>
    </location>
</feature>
<dbReference type="InterPro" id="IPR013103">
    <property type="entry name" value="RVT_2"/>
</dbReference>
<dbReference type="Proteomes" id="UP001151760">
    <property type="component" value="Unassembled WGS sequence"/>
</dbReference>